<dbReference type="GO" id="GO:0016301">
    <property type="term" value="F:kinase activity"/>
    <property type="evidence" value="ECO:0007669"/>
    <property type="project" value="UniProtKB-KW"/>
</dbReference>
<dbReference type="STRING" id="1408163.A0A0F4YGI3"/>
<protein>
    <submittedName>
        <fullName evidence="2">Two-component osmosensing histidine kinase (Bos1)</fullName>
    </submittedName>
</protein>
<feature type="non-terminal residue" evidence="2">
    <location>
        <position position="1"/>
    </location>
</feature>
<evidence type="ECO:0000256" key="1">
    <source>
        <dbReference type="SAM" id="MobiDB-lite"/>
    </source>
</evidence>
<dbReference type="RefSeq" id="XP_013323807.1">
    <property type="nucleotide sequence ID" value="XM_013468353.1"/>
</dbReference>
<reference evidence="2 3" key="1">
    <citation type="submission" date="2015-04" db="EMBL/GenBank/DDBJ databases">
        <authorList>
            <person name="Heijne W.H."/>
            <person name="Fedorova N.D."/>
            <person name="Nierman W.C."/>
            <person name="Vollebregt A.W."/>
            <person name="Zhao Z."/>
            <person name="Wu L."/>
            <person name="Kumar M."/>
            <person name="Stam H."/>
            <person name="van den Berg M.A."/>
            <person name="Pel H.J."/>
        </authorList>
    </citation>
    <scope>NUCLEOTIDE SEQUENCE [LARGE SCALE GENOMIC DNA]</scope>
    <source>
        <strain evidence="2 3">CBS 393.64</strain>
    </source>
</reference>
<evidence type="ECO:0000313" key="2">
    <source>
        <dbReference type="EMBL" id="KKA17195.1"/>
    </source>
</evidence>
<organism evidence="2 3">
    <name type="scientific">Rasamsonia emersonii (strain ATCC 16479 / CBS 393.64 / IMI 116815)</name>
    <dbReference type="NCBI Taxonomy" id="1408163"/>
    <lineage>
        <taxon>Eukaryota</taxon>
        <taxon>Fungi</taxon>
        <taxon>Dikarya</taxon>
        <taxon>Ascomycota</taxon>
        <taxon>Pezizomycotina</taxon>
        <taxon>Eurotiomycetes</taxon>
        <taxon>Eurotiomycetidae</taxon>
        <taxon>Eurotiales</taxon>
        <taxon>Trichocomaceae</taxon>
        <taxon>Rasamsonia</taxon>
    </lineage>
</organism>
<keyword evidence="3" id="KW-1185">Reference proteome</keyword>
<comment type="caution">
    <text evidence="2">The sequence shown here is derived from an EMBL/GenBank/DDBJ whole genome shotgun (WGS) entry which is preliminary data.</text>
</comment>
<keyword evidence="2" id="KW-0808">Transferase</keyword>
<feature type="region of interest" description="Disordered" evidence="1">
    <location>
        <begin position="29"/>
        <end position="63"/>
    </location>
</feature>
<evidence type="ECO:0000313" key="3">
    <source>
        <dbReference type="Proteomes" id="UP000053958"/>
    </source>
</evidence>
<dbReference type="AlphaFoldDB" id="A0A0F4YGI3"/>
<name>A0A0F4YGI3_RASE3</name>
<dbReference type="EMBL" id="LASV01000694">
    <property type="protein sequence ID" value="KKA17195.1"/>
    <property type="molecule type" value="Genomic_DNA"/>
</dbReference>
<gene>
    <name evidence="2" type="ORF">T310_9117</name>
</gene>
<dbReference type="Proteomes" id="UP000053958">
    <property type="component" value="Unassembled WGS sequence"/>
</dbReference>
<keyword evidence="2" id="KW-0418">Kinase</keyword>
<proteinExistence type="predicted"/>
<accession>A0A0F4YGI3</accession>
<dbReference type="GeneID" id="25321121"/>
<sequence>RCCLLQDAMAGEDDAFQAAAEILKGLAREVPASDDSEPSTNSVATNGFDPKQVKLPGEPSPGKTAFETELQALIGRIHDLETELVSDPLPSFFWSPWTNRQA</sequence>